<sequence>MNGMARDQAGAENGDHELGTPYPRIVIPTRTNWKRKPKATNSTTHDCLYNPTTLGCPQSRRHGWDSMADQIIEVPGPRSI</sequence>
<dbReference type="EMBL" id="PGOL01003469">
    <property type="protein sequence ID" value="PKI40883.1"/>
    <property type="molecule type" value="Genomic_DNA"/>
</dbReference>
<protein>
    <submittedName>
        <fullName evidence="2">Uncharacterized protein</fullName>
    </submittedName>
</protein>
<comment type="caution">
    <text evidence="2">The sequence shown here is derived from an EMBL/GenBank/DDBJ whole genome shotgun (WGS) entry which is preliminary data.</text>
</comment>
<feature type="region of interest" description="Disordered" evidence="1">
    <location>
        <begin position="1"/>
        <end position="24"/>
    </location>
</feature>
<dbReference type="Proteomes" id="UP000233551">
    <property type="component" value="Unassembled WGS sequence"/>
</dbReference>
<accession>A0A2I0IAT2</accession>
<organism evidence="2 3">
    <name type="scientific">Punica granatum</name>
    <name type="common">Pomegranate</name>
    <dbReference type="NCBI Taxonomy" id="22663"/>
    <lineage>
        <taxon>Eukaryota</taxon>
        <taxon>Viridiplantae</taxon>
        <taxon>Streptophyta</taxon>
        <taxon>Embryophyta</taxon>
        <taxon>Tracheophyta</taxon>
        <taxon>Spermatophyta</taxon>
        <taxon>Magnoliopsida</taxon>
        <taxon>eudicotyledons</taxon>
        <taxon>Gunneridae</taxon>
        <taxon>Pentapetalae</taxon>
        <taxon>rosids</taxon>
        <taxon>malvids</taxon>
        <taxon>Myrtales</taxon>
        <taxon>Lythraceae</taxon>
        <taxon>Punica</taxon>
    </lineage>
</organism>
<evidence type="ECO:0000313" key="3">
    <source>
        <dbReference type="Proteomes" id="UP000233551"/>
    </source>
</evidence>
<dbReference type="AlphaFoldDB" id="A0A2I0IAT2"/>
<gene>
    <name evidence="2" type="ORF">CRG98_038724</name>
</gene>
<evidence type="ECO:0000256" key="1">
    <source>
        <dbReference type="SAM" id="MobiDB-lite"/>
    </source>
</evidence>
<reference evidence="2 3" key="1">
    <citation type="submission" date="2017-11" db="EMBL/GenBank/DDBJ databases">
        <title>De-novo sequencing of pomegranate (Punica granatum L.) genome.</title>
        <authorList>
            <person name="Akparov Z."/>
            <person name="Amiraslanov A."/>
            <person name="Hajiyeva S."/>
            <person name="Abbasov M."/>
            <person name="Kaur K."/>
            <person name="Hamwieh A."/>
            <person name="Solovyev V."/>
            <person name="Salamov A."/>
            <person name="Braich B."/>
            <person name="Kosarev P."/>
            <person name="Mahmoud A."/>
            <person name="Hajiyev E."/>
            <person name="Babayeva S."/>
            <person name="Izzatullayeva V."/>
            <person name="Mammadov A."/>
            <person name="Mammadov A."/>
            <person name="Sharifova S."/>
            <person name="Ojaghi J."/>
            <person name="Eynullazada K."/>
            <person name="Bayramov B."/>
            <person name="Abdulazimova A."/>
            <person name="Shahmuradov I."/>
        </authorList>
    </citation>
    <scope>NUCLEOTIDE SEQUENCE [LARGE SCALE GENOMIC DNA]</scope>
    <source>
        <strain evidence="3">cv. AG2017</strain>
        <tissue evidence="2">Leaf</tissue>
    </source>
</reference>
<evidence type="ECO:0000313" key="2">
    <source>
        <dbReference type="EMBL" id="PKI40883.1"/>
    </source>
</evidence>
<name>A0A2I0IAT2_PUNGR</name>
<keyword evidence="3" id="KW-1185">Reference proteome</keyword>
<proteinExistence type="predicted"/>